<gene>
    <name evidence="3" type="ordered locus">Hhal_0964</name>
</gene>
<dbReference type="PANTHER" id="PTHR47505">
    <property type="entry name" value="DNA UTILIZATION PROTEIN YHGH"/>
    <property type="match status" value="1"/>
</dbReference>
<dbReference type="AlphaFoldDB" id="A1WVM8"/>
<organism evidence="3 4">
    <name type="scientific">Halorhodospira halophila (strain DSM 244 / SL1)</name>
    <name type="common">Ectothiorhodospira halophila (strain DSM 244 / SL1)</name>
    <dbReference type="NCBI Taxonomy" id="349124"/>
    <lineage>
        <taxon>Bacteria</taxon>
        <taxon>Pseudomonadati</taxon>
        <taxon>Pseudomonadota</taxon>
        <taxon>Gammaproteobacteria</taxon>
        <taxon>Chromatiales</taxon>
        <taxon>Ectothiorhodospiraceae</taxon>
        <taxon>Halorhodospira</taxon>
    </lineage>
</organism>
<protein>
    <submittedName>
        <fullName evidence="3">Competence protein F</fullName>
    </submittedName>
</protein>
<dbReference type="RefSeq" id="WP_011813763.1">
    <property type="nucleotide sequence ID" value="NC_008789.1"/>
</dbReference>
<dbReference type="PANTHER" id="PTHR47505:SF1">
    <property type="entry name" value="DNA UTILIZATION PROTEIN YHGH"/>
    <property type="match status" value="1"/>
</dbReference>
<dbReference type="InterPro" id="IPR051910">
    <property type="entry name" value="ComF/GntX_DNA_util-trans"/>
</dbReference>
<dbReference type="InterPro" id="IPR000836">
    <property type="entry name" value="PRTase_dom"/>
</dbReference>
<feature type="domain" description="Double zinc ribbon" evidence="2">
    <location>
        <begin position="20"/>
        <end position="68"/>
    </location>
</feature>
<sequence length="238" mass="25801">MVNYDAMHSVNKWIRNVPLALYPPRCRLCDAAGSDGLDLCRGCRADLPWNTPCCPQCALPTDGTTPCPCRQRPPAFQHAVVPLRYEGAVESLITAFKFRGRLADGQLLGALLAAALRRDATPLPEAVAPVPLHAGRLRQRGFDQTAELARALRHQLGPLPLCRGLRRRRGDARQATRTAQARRSDIRGAFTARRGPLPGHVALLDDVVTTGATAEEAAQALRDAGVGRVDLWAVARTP</sequence>
<dbReference type="Pfam" id="PF18912">
    <property type="entry name" value="DZR_2"/>
    <property type="match status" value="1"/>
</dbReference>
<evidence type="ECO:0000313" key="4">
    <source>
        <dbReference type="Proteomes" id="UP000000647"/>
    </source>
</evidence>
<dbReference type="InterPro" id="IPR044005">
    <property type="entry name" value="DZR_2"/>
</dbReference>
<evidence type="ECO:0000313" key="3">
    <source>
        <dbReference type="EMBL" id="ABM61740.1"/>
    </source>
</evidence>
<dbReference type="Gene3D" id="3.40.50.2020">
    <property type="match status" value="1"/>
</dbReference>
<reference evidence="4" key="1">
    <citation type="submission" date="2006-12" db="EMBL/GenBank/DDBJ databases">
        <title>Complete sequence of Halorhodospira halophila SL1.</title>
        <authorList>
            <consortium name="US DOE Joint Genome Institute"/>
            <person name="Copeland A."/>
            <person name="Lucas S."/>
            <person name="Lapidus A."/>
            <person name="Barry K."/>
            <person name="Detter J.C."/>
            <person name="Glavina del Rio T."/>
            <person name="Hammon N."/>
            <person name="Israni S."/>
            <person name="Dalin E."/>
            <person name="Tice H."/>
            <person name="Pitluck S."/>
            <person name="Saunders E."/>
            <person name="Brettin T."/>
            <person name="Bruce D."/>
            <person name="Han C."/>
            <person name="Tapia R."/>
            <person name="Schmutz J."/>
            <person name="Larimer F."/>
            <person name="Land M."/>
            <person name="Hauser L."/>
            <person name="Kyrpides N."/>
            <person name="Mikhailova N."/>
            <person name="Hoff W."/>
            <person name="Richardson P."/>
        </authorList>
    </citation>
    <scope>NUCLEOTIDE SEQUENCE [LARGE SCALE GENOMIC DNA]</scope>
    <source>
        <strain evidence="4">DSM 244 / SL1</strain>
    </source>
</reference>
<proteinExistence type="inferred from homology"/>
<dbReference type="CDD" id="cd06223">
    <property type="entry name" value="PRTases_typeI"/>
    <property type="match status" value="1"/>
</dbReference>
<evidence type="ECO:0000256" key="1">
    <source>
        <dbReference type="ARBA" id="ARBA00008007"/>
    </source>
</evidence>
<evidence type="ECO:0000259" key="2">
    <source>
        <dbReference type="Pfam" id="PF18912"/>
    </source>
</evidence>
<dbReference type="eggNOG" id="COG1040">
    <property type="taxonomic scope" value="Bacteria"/>
</dbReference>
<keyword evidence="4" id="KW-1185">Reference proteome</keyword>
<name>A1WVM8_HALHL</name>
<dbReference type="SUPFAM" id="SSF53271">
    <property type="entry name" value="PRTase-like"/>
    <property type="match status" value="1"/>
</dbReference>
<dbReference type="STRING" id="349124.Hhal_0964"/>
<comment type="similarity">
    <text evidence="1">Belongs to the ComF/GntX family.</text>
</comment>
<reference evidence="3 4" key="2">
    <citation type="journal article" date="2013" name="Stand. Genomic Sci.">
        <title>Complete genome sequence of Halorhodospira halophila SL1.</title>
        <authorList>
            <person name="Challacombe J.F."/>
            <person name="Majid S."/>
            <person name="Deole R."/>
            <person name="Brettin T.S."/>
            <person name="Bruce D."/>
            <person name="Delano S.F."/>
            <person name="Detter J.C."/>
            <person name="Gleasner C.D."/>
            <person name="Han C.S."/>
            <person name="Misra M."/>
            <person name="Reitenga K.G."/>
            <person name="Mikhailova N."/>
            <person name="Woyke T."/>
            <person name="Pitluck S."/>
            <person name="Nolan M."/>
            <person name="Land M.L."/>
            <person name="Saunders E."/>
            <person name="Tapia R."/>
            <person name="Lapidus A."/>
            <person name="Ivanova N."/>
            <person name="Hoff W.D."/>
        </authorList>
    </citation>
    <scope>NUCLEOTIDE SEQUENCE [LARGE SCALE GENOMIC DNA]</scope>
    <source>
        <strain evidence="4">DSM 244 / SL1</strain>
    </source>
</reference>
<dbReference type="HOGENOM" id="CLU_054549_0_1_6"/>
<dbReference type="EMBL" id="CP000544">
    <property type="protein sequence ID" value="ABM61740.1"/>
    <property type="molecule type" value="Genomic_DNA"/>
</dbReference>
<accession>A1WVM8</accession>
<dbReference type="Proteomes" id="UP000000647">
    <property type="component" value="Chromosome"/>
</dbReference>
<dbReference type="InterPro" id="IPR029057">
    <property type="entry name" value="PRTase-like"/>
</dbReference>
<dbReference type="KEGG" id="hha:Hhal_0964"/>